<evidence type="ECO:0000259" key="3">
    <source>
        <dbReference type="PROSITE" id="PS50893"/>
    </source>
</evidence>
<dbReference type="InterPro" id="IPR003439">
    <property type="entry name" value="ABC_transporter-like_ATP-bd"/>
</dbReference>
<dbReference type="InterPro" id="IPR027417">
    <property type="entry name" value="P-loop_NTPase"/>
</dbReference>
<dbReference type="SMART" id="SM00382">
    <property type="entry name" value="AAA"/>
    <property type="match status" value="1"/>
</dbReference>
<dbReference type="CDD" id="cd03230">
    <property type="entry name" value="ABC_DR_subfamily_A"/>
    <property type="match status" value="1"/>
</dbReference>
<keyword evidence="2" id="KW-0067">ATP-binding</keyword>
<dbReference type="PANTHER" id="PTHR43582:SF2">
    <property type="entry name" value="LINEARMYCIN RESISTANCE ATP-BINDING PROTEIN LNRL"/>
    <property type="match status" value="1"/>
</dbReference>
<dbReference type="Gene3D" id="3.40.50.300">
    <property type="entry name" value="P-loop containing nucleotide triphosphate hydrolases"/>
    <property type="match status" value="1"/>
</dbReference>
<evidence type="ECO:0000256" key="2">
    <source>
        <dbReference type="ARBA" id="ARBA00022840"/>
    </source>
</evidence>
<evidence type="ECO:0000313" key="5">
    <source>
        <dbReference type="Proteomes" id="UP000321558"/>
    </source>
</evidence>
<reference evidence="4 5" key="1">
    <citation type="submission" date="2019-07" db="EMBL/GenBank/DDBJ databases">
        <title>Whole genome shotgun sequence of Oceanobacillus sojae NBRC 105379.</title>
        <authorList>
            <person name="Hosoyama A."/>
            <person name="Uohara A."/>
            <person name="Ohji S."/>
            <person name="Ichikawa N."/>
        </authorList>
    </citation>
    <scope>NUCLEOTIDE SEQUENCE [LARGE SCALE GENOMIC DNA]</scope>
    <source>
        <strain evidence="4 5">NBRC 105379</strain>
    </source>
</reference>
<evidence type="ECO:0000313" key="4">
    <source>
        <dbReference type="EMBL" id="GEN85576.1"/>
    </source>
</evidence>
<keyword evidence="5" id="KW-1185">Reference proteome</keyword>
<name>A0A511ZDQ0_9BACI</name>
<comment type="caution">
    <text evidence="4">The sequence shown here is derived from an EMBL/GenBank/DDBJ whole genome shotgun (WGS) entry which is preliminary data.</text>
</comment>
<sequence length="224" mass="25420">MQLEINNVSKSFGKKKVLENLSFEVNSGEIIGLVGENGAGKSSLLHILATISKADSGSIRLGKWIYGKNRKQLRRMVGFVPQDIALWEDMSVEENMLFFEKLSWINRSKIELKQLCEDMELLKWKESVHTLSGGMKRKLNMAISLIHNPGLLLLDEPTVGIDLRSKKEIAEYLKQTAQVDNKMIMYTSHDMDEIQSICDAVVCIGNDPFYENLLREANMKIISI</sequence>
<evidence type="ECO:0000256" key="1">
    <source>
        <dbReference type="ARBA" id="ARBA00022741"/>
    </source>
</evidence>
<keyword evidence="1" id="KW-0547">Nucleotide-binding</keyword>
<dbReference type="Pfam" id="PF00005">
    <property type="entry name" value="ABC_tran"/>
    <property type="match status" value="1"/>
</dbReference>
<dbReference type="AlphaFoldDB" id="A0A511ZDQ0"/>
<protein>
    <recommendedName>
        <fullName evidence="3">ABC transporter domain-containing protein</fullName>
    </recommendedName>
</protein>
<proteinExistence type="predicted"/>
<dbReference type="InterPro" id="IPR017871">
    <property type="entry name" value="ABC_transporter-like_CS"/>
</dbReference>
<dbReference type="OrthoDB" id="9804819at2"/>
<dbReference type="EMBL" id="BJYM01000001">
    <property type="protein sequence ID" value="GEN85576.1"/>
    <property type="molecule type" value="Genomic_DNA"/>
</dbReference>
<dbReference type="PROSITE" id="PS00211">
    <property type="entry name" value="ABC_TRANSPORTER_1"/>
    <property type="match status" value="1"/>
</dbReference>
<dbReference type="RefSeq" id="WP_147207967.1">
    <property type="nucleotide sequence ID" value="NZ_BJYM01000001.1"/>
</dbReference>
<feature type="domain" description="ABC transporter" evidence="3">
    <location>
        <begin position="3"/>
        <end position="222"/>
    </location>
</feature>
<dbReference type="PROSITE" id="PS50893">
    <property type="entry name" value="ABC_TRANSPORTER_2"/>
    <property type="match status" value="1"/>
</dbReference>
<dbReference type="GO" id="GO:0005524">
    <property type="term" value="F:ATP binding"/>
    <property type="evidence" value="ECO:0007669"/>
    <property type="project" value="UniProtKB-KW"/>
</dbReference>
<dbReference type="STRING" id="582851.GCA_900162665_02544"/>
<gene>
    <name evidence="4" type="ORF">OSO01_03150</name>
</gene>
<accession>A0A511ZDQ0</accession>
<dbReference type="Proteomes" id="UP000321558">
    <property type="component" value="Unassembled WGS sequence"/>
</dbReference>
<dbReference type="PANTHER" id="PTHR43582">
    <property type="entry name" value="LINEARMYCIN RESISTANCE ATP-BINDING PROTEIN LNRL"/>
    <property type="match status" value="1"/>
</dbReference>
<organism evidence="4 5">
    <name type="scientific">Oceanobacillus sojae</name>
    <dbReference type="NCBI Taxonomy" id="582851"/>
    <lineage>
        <taxon>Bacteria</taxon>
        <taxon>Bacillati</taxon>
        <taxon>Bacillota</taxon>
        <taxon>Bacilli</taxon>
        <taxon>Bacillales</taxon>
        <taxon>Bacillaceae</taxon>
        <taxon>Oceanobacillus</taxon>
    </lineage>
</organism>
<dbReference type="InterPro" id="IPR003593">
    <property type="entry name" value="AAA+_ATPase"/>
</dbReference>
<dbReference type="GO" id="GO:0016887">
    <property type="term" value="F:ATP hydrolysis activity"/>
    <property type="evidence" value="ECO:0007669"/>
    <property type="project" value="InterPro"/>
</dbReference>
<dbReference type="SUPFAM" id="SSF52540">
    <property type="entry name" value="P-loop containing nucleoside triphosphate hydrolases"/>
    <property type="match status" value="1"/>
</dbReference>